<dbReference type="AlphaFoldDB" id="A0A3S1B6A2"/>
<sequence length="190" mass="21470">MHNGERQYYPDAFQPPDHTHPIQAEEWGHFNGGQQPPYNQAFSNDGHLYFQNSDVQHFGKGIQGNPLGVEQSQLFNGHPGGFLAPFQQPYMPQPYQQQTQKLNSLNPFENPLQPMQKGQPPQPQHFANPYPKQQFMQKQQPSGFHSVLNQFKTQDGSFDINKMMSTAGQMVNTVNQVSAIVKGFGGMIKV</sequence>
<feature type="compositionally biased region" description="Polar residues" evidence="1">
    <location>
        <begin position="32"/>
        <end position="42"/>
    </location>
</feature>
<proteinExistence type="predicted"/>
<reference evidence="2 3" key="1">
    <citation type="submission" date="2018-12" db="EMBL/GenBank/DDBJ databases">
        <title>Bacillus chawlae sp. nov., Bacillus glennii sp. nov., and Bacillus saganii sp. nov. Isolated from the Vehicle Assembly Building at Kennedy Space Center where the Viking Spacecraft were Assembled.</title>
        <authorList>
            <person name="Seuylemezian A."/>
            <person name="Vaishampayan P."/>
        </authorList>
    </citation>
    <scope>NUCLEOTIDE SEQUENCE [LARGE SCALE GENOMIC DNA]</scope>
    <source>
        <strain evidence="2 3">L5</strain>
    </source>
</reference>
<dbReference type="InterPro" id="IPR025555">
    <property type="entry name" value="YppG"/>
</dbReference>
<accession>A0A3S1B6A2</accession>
<organism evidence="2 3">
    <name type="scientific">Peribacillus cavernae</name>
    <dbReference type="NCBI Taxonomy" id="1674310"/>
    <lineage>
        <taxon>Bacteria</taxon>
        <taxon>Bacillati</taxon>
        <taxon>Bacillota</taxon>
        <taxon>Bacilli</taxon>
        <taxon>Bacillales</taxon>
        <taxon>Bacillaceae</taxon>
        <taxon>Peribacillus</taxon>
    </lineage>
</organism>
<gene>
    <name evidence="2" type="ORF">ELQ35_10290</name>
</gene>
<evidence type="ECO:0008006" key="4">
    <source>
        <dbReference type="Google" id="ProtNLM"/>
    </source>
</evidence>
<dbReference type="EMBL" id="RYZZ01000010">
    <property type="protein sequence ID" value="RUQ29396.1"/>
    <property type="molecule type" value="Genomic_DNA"/>
</dbReference>
<evidence type="ECO:0000313" key="3">
    <source>
        <dbReference type="Proteomes" id="UP000267430"/>
    </source>
</evidence>
<feature type="region of interest" description="Disordered" evidence="1">
    <location>
        <begin position="1"/>
        <end position="42"/>
    </location>
</feature>
<evidence type="ECO:0000313" key="2">
    <source>
        <dbReference type="EMBL" id="RUQ29396.1"/>
    </source>
</evidence>
<dbReference type="OrthoDB" id="2456726at2"/>
<protein>
    <recommendedName>
        <fullName evidence="4">Spore coat protein</fullName>
    </recommendedName>
</protein>
<dbReference type="Proteomes" id="UP000267430">
    <property type="component" value="Unassembled WGS sequence"/>
</dbReference>
<dbReference type="Pfam" id="PF14179">
    <property type="entry name" value="YppG"/>
    <property type="match status" value="1"/>
</dbReference>
<keyword evidence="3" id="KW-1185">Reference proteome</keyword>
<evidence type="ECO:0000256" key="1">
    <source>
        <dbReference type="SAM" id="MobiDB-lite"/>
    </source>
</evidence>
<comment type="caution">
    <text evidence="2">The sequence shown here is derived from an EMBL/GenBank/DDBJ whole genome shotgun (WGS) entry which is preliminary data.</text>
</comment>
<name>A0A3S1B6A2_9BACI</name>